<dbReference type="GO" id="GO:0003677">
    <property type="term" value="F:DNA binding"/>
    <property type="evidence" value="ECO:0007669"/>
    <property type="project" value="InterPro"/>
</dbReference>
<dbReference type="CDD" id="cd17242">
    <property type="entry name" value="MobM_relaxase"/>
    <property type="match status" value="1"/>
</dbReference>
<protein>
    <recommendedName>
        <fullName evidence="3">Plasmid recombination enzyme</fullName>
    </recommendedName>
</protein>
<proteinExistence type="predicted"/>
<dbReference type="Pfam" id="PF01076">
    <property type="entry name" value="Mob_Pre"/>
    <property type="match status" value="1"/>
</dbReference>
<evidence type="ECO:0000256" key="1">
    <source>
        <dbReference type="SAM" id="Coils"/>
    </source>
</evidence>
<evidence type="ECO:0008006" key="3">
    <source>
        <dbReference type="Google" id="ProtNLM"/>
    </source>
</evidence>
<keyword evidence="1" id="KW-0175">Coiled coil</keyword>
<dbReference type="Gene3D" id="3.30.930.30">
    <property type="match status" value="1"/>
</dbReference>
<dbReference type="InterPro" id="IPR001668">
    <property type="entry name" value="Mob_Pre"/>
</dbReference>
<dbReference type="EMBL" id="LN852785">
    <property type="protein sequence ID" value="CRY93894.1"/>
    <property type="molecule type" value="Genomic_DNA"/>
</dbReference>
<dbReference type="GO" id="GO:0006310">
    <property type="term" value="P:DNA recombination"/>
    <property type="evidence" value="ECO:0007669"/>
    <property type="project" value="InterPro"/>
</dbReference>
<accession>A0A0H5PXJ2</accession>
<dbReference type="AlphaFoldDB" id="A0A0H5PXJ2"/>
<organism evidence="2">
    <name type="scientific">uncultured prokaryote</name>
    <dbReference type="NCBI Taxonomy" id="198431"/>
    <lineage>
        <taxon>unclassified sequences</taxon>
        <taxon>environmental samples</taxon>
    </lineage>
</organism>
<geneLocation type="plasmid" evidence="2">
    <name>pRGRH0094</name>
</geneLocation>
<keyword evidence="2" id="KW-0614">Plasmid</keyword>
<sequence length="405" mass="46329">MSNFVIIRHKKLKSVGHIKQAIAHNDRTTMPKNADPSRTHLNQVEGGGLATLKKNLASVTQASTAKYPVMAIEYIVTASPAQIQQPDFDQAGYFKAARAYLDNLVGAGNFVHGAVHYDESNPHAHFIYTPIIELKPGMRRRSVVTGKDADGKQIRKVKEFKTEAGRALNAKRFTGRDESIQLQTDFAEKVGKPFGLRRGIHRSGAKHTEIRAFYGQIMQVLAEMEELRRQLAEREADLNKRDSALSQRNVDLFTKRLALDKEERASMERLQAKIDETVRKLEAREQTIQEQEAAFDEKLEELDRVLDERNKALQEREKALQEQEAAFDETLEELDRVLDERNKALQEREKALLDNPPNPELKQRSKALDAIVGLLQREQYDRLSPDHQKQVRLAKMRNDERGYNM</sequence>
<reference evidence="2" key="1">
    <citation type="submission" date="2015-06" db="EMBL/GenBank/DDBJ databases">
        <authorList>
            <person name="Joergensen T."/>
        </authorList>
    </citation>
    <scope>NUCLEOTIDE SEQUENCE</scope>
    <source>
        <plasmid evidence="2">pRGRH0094</plasmid>
    </source>
</reference>
<reference evidence="2" key="2">
    <citation type="submission" date="2015-07" db="EMBL/GenBank/DDBJ databases">
        <title>Plasmids, circular viruses and viroids from rat gut.</title>
        <authorList>
            <person name="Jorgensen T.J."/>
            <person name="Hansen M.A."/>
            <person name="Xu Z."/>
            <person name="Tabak M.A."/>
            <person name="Sorensen S.J."/>
            <person name="Hansen L.H."/>
        </authorList>
    </citation>
    <scope>NUCLEOTIDE SEQUENCE</scope>
    <source>
        <plasmid evidence="2">pRGRH0094</plasmid>
    </source>
</reference>
<evidence type="ECO:0000313" key="2">
    <source>
        <dbReference type="EMBL" id="CRY93894.1"/>
    </source>
</evidence>
<name>A0A0H5PXJ2_9ZZZZ</name>
<feature type="coiled-coil region" evidence="1">
    <location>
        <begin position="217"/>
        <end position="354"/>
    </location>
</feature>